<organism evidence="1 2">
    <name type="scientific">Scophthalmus maximus</name>
    <name type="common">Turbot</name>
    <name type="synonym">Psetta maxima</name>
    <dbReference type="NCBI Taxonomy" id="52904"/>
    <lineage>
        <taxon>Eukaryota</taxon>
        <taxon>Metazoa</taxon>
        <taxon>Chordata</taxon>
        <taxon>Craniata</taxon>
        <taxon>Vertebrata</taxon>
        <taxon>Euteleostomi</taxon>
        <taxon>Actinopterygii</taxon>
        <taxon>Neopterygii</taxon>
        <taxon>Teleostei</taxon>
        <taxon>Neoteleostei</taxon>
        <taxon>Acanthomorphata</taxon>
        <taxon>Carangaria</taxon>
        <taxon>Pleuronectiformes</taxon>
        <taxon>Pleuronectoidei</taxon>
        <taxon>Scophthalmidae</taxon>
        <taxon>Scophthalmus</taxon>
    </lineage>
</organism>
<reference evidence="1 2" key="1">
    <citation type="submission" date="2019-06" db="EMBL/GenBank/DDBJ databases">
        <title>Draft genomes of female and male turbot (Scophthalmus maximus).</title>
        <authorList>
            <person name="Xu H."/>
            <person name="Xu X.-W."/>
            <person name="Shao C."/>
            <person name="Chen S."/>
        </authorList>
    </citation>
    <scope>NUCLEOTIDE SEQUENCE [LARGE SCALE GENOMIC DNA]</scope>
    <source>
        <strain evidence="1">Ysfricsl-2016a</strain>
        <tissue evidence="1">Blood</tissue>
    </source>
</reference>
<dbReference type="AlphaFoldDB" id="A0A6A4S514"/>
<dbReference type="Proteomes" id="UP000438429">
    <property type="component" value="Unassembled WGS sequence"/>
</dbReference>
<accession>A0A6A4S514</accession>
<evidence type="ECO:0000313" key="1">
    <source>
        <dbReference type="EMBL" id="KAF0027629.1"/>
    </source>
</evidence>
<proteinExistence type="predicted"/>
<dbReference type="EMBL" id="VEVO01000018">
    <property type="protein sequence ID" value="KAF0027629.1"/>
    <property type="molecule type" value="Genomic_DNA"/>
</dbReference>
<gene>
    <name evidence="1" type="ORF">F2P81_020370</name>
</gene>
<comment type="caution">
    <text evidence="1">The sequence shown here is derived from an EMBL/GenBank/DDBJ whole genome shotgun (WGS) entry which is preliminary data.</text>
</comment>
<name>A0A6A4S514_SCOMX</name>
<evidence type="ECO:0000313" key="2">
    <source>
        <dbReference type="Proteomes" id="UP000438429"/>
    </source>
</evidence>
<sequence>MPHIEQRDYTSDGLTELLLPNARGKARGEMCPPQWISAALSGGRRGTCLLNAYELKASQENRYFDRVWRPDGEAAVTALLKQDGVGKKVYPLRTVSTVFNFHFVPLHHISDAKSKLAPSNEYLRSSIERAITNLYGIADLHDSDQRADVPSDSGGAAIRDFDASRAPNTTMAYKYNVKCDSIAGHVVIAAGFPSTERLRKRPFRRNATVCVNISTARGQQVSAN</sequence>
<protein>
    <submittedName>
        <fullName evidence="1">Uncharacterized protein</fullName>
    </submittedName>
</protein>